<evidence type="ECO:0000256" key="2">
    <source>
        <dbReference type="ARBA" id="ARBA00012438"/>
    </source>
</evidence>
<dbReference type="GO" id="GO:0004673">
    <property type="term" value="F:protein histidine kinase activity"/>
    <property type="evidence" value="ECO:0007669"/>
    <property type="project" value="UniProtKB-EC"/>
</dbReference>
<protein>
    <recommendedName>
        <fullName evidence="2">histidine kinase</fullName>
        <ecNumber evidence="2">2.7.13.3</ecNumber>
    </recommendedName>
</protein>
<dbReference type="Gene3D" id="3.30.565.10">
    <property type="entry name" value="Histidine kinase-like ATPase, C-terminal domain"/>
    <property type="match status" value="1"/>
</dbReference>
<dbReference type="PANTHER" id="PTHR43395:SF10">
    <property type="entry name" value="CHEMOTAXIS PROTEIN CHEA"/>
    <property type="match status" value="1"/>
</dbReference>
<dbReference type="Gene3D" id="2.30.30.40">
    <property type="entry name" value="SH3 Domains"/>
    <property type="match status" value="1"/>
</dbReference>
<proteinExistence type="predicted"/>
<dbReference type="SMART" id="SM00260">
    <property type="entry name" value="CheW"/>
    <property type="match status" value="1"/>
</dbReference>
<dbReference type="EC" id="2.7.13.3" evidence="2"/>
<dbReference type="PROSITE" id="PS50851">
    <property type="entry name" value="CHEW"/>
    <property type="match status" value="1"/>
</dbReference>
<name>X1KL27_9ZZZZ</name>
<dbReference type="EMBL" id="BARV01012772">
    <property type="protein sequence ID" value="GAI07772.1"/>
    <property type="molecule type" value="Genomic_DNA"/>
</dbReference>
<gene>
    <name evidence="4" type="ORF">S06H3_23480</name>
</gene>
<dbReference type="InterPro" id="IPR036061">
    <property type="entry name" value="CheW-like_dom_sf"/>
</dbReference>
<dbReference type="GO" id="GO:0007165">
    <property type="term" value="P:signal transduction"/>
    <property type="evidence" value="ECO:0007669"/>
    <property type="project" value="InterPro"/>
</dbReference>
<organism evidence="4">
    <name type="scientific">marine sediment metagenome</name>
    <dbReference type="NCBI Taxonomy" id="412755"/>
    <lineage>
        <taxon>unclassified sequences</taxon>
        <taxon>metagenomes</taxon>
        <taxon>ecological metagenomes</taxon>
    </lineage>
</organism>
<dbReference type="GO" id="GO:0006935">
    <property type="term" value="P:chemotaxis"/>
    <property type="evidence" value="ECO:0007669"/>
    <property type="project" value="InterPro"/>
</dbReference>
<dbReference type="PANTHER" id="PTHR43395">
    <property type="entry name" value="SENSOR HISTIDINE KINASE CHEA"/>
    <property type="match status" value="1"/>
</dbReference>
<dbReference type="SUPFAM" id="SSF50341">
    <property type="entry name" value="CheW-like"/>
    <property type="match status" value="1"/>
</dbReference>
<feature type="non-terminal residue" evidence="4">
    <location>
        <position position="1"/>
    </location>
</feature>
<feature type="domain" description="CheW-like" evidence="3">
    <location>
        <begin position="41"/>
        <end position="182"/>
    </location>
</feature>
<dbReference type="AlphaFoldDB" id="X1KL27"/>
<dbReference type="SUPFAM" id="SSF55874">
    <property type="entry name" value="ATPase domain of HSP90 chaperone/DNA topoisomerase II/histidine kinase"/>
    <property type="match status" value="1"/>
</dbReference>
<dbReference type="InterPro" id="IPR002545">
    <property type="entry name" value="CheW-lke_dom"/>
</dbReference>
<evidence type="ECO:0000259" key="3">
    <source>
        <dbReference type="PROSITE" id="PS50851"/>
    </source>
</evidence>
<dbReference type="InterPro" id="IPR051315">
    <property type="entry name" value="Bact_Chemotaxis_CheA"/>
</dbReference>
<dbReference type="Pfam" id="PF01584">
    <property type="entry name" value="CheW"/>
    <property type="match status" value="1"/>
</dbReference>
<comment type="catalytic activity">
    <reaction evidence="1">
        <text>ATP + protein L-histidine = ADP + protein N-phospho-L-histidine.</text>
        <dbReference type="EC" id="2.7.13.3"/>
    </reaction>
</comment>
<evidence type="ECO:0000256" key="1">
    <source>
        <dbReference type="ARBA" id="ARBA00000085"/>
    </source>
</evidence>
<dbReference type="InterPro" id="IPR036890">
    <property type="entry name" value="HATPase_C_sf"/>
</dbReference>
<comment type="caution">
    <text evidence="4">The sequence shown here is derived from an EMBL/GenBank/DDBJ whole genome shotgun (WGS) entry which is preliminary data.</text>
</comment>
<evidence type="ECO:0000313" key="4">
    <source>
        <dbReference type="EMBL" id="GAI07772.1"/>
    </source>
</evidence>
<sequence>CVGMDVVKSKIIDKLRGRVEVQSTPSKGTTLFIKLPLTLAILDGMIVKVCGERYIIPTLTVQESFRPQKIECHTVKREGEMIMFRDNLVPLIRLGRLLGLNGNSFSNGIDTPPWERLVVVVEIQGKRRCLLIDELLGQEEIVIKSLGGALKDVKGIAGRAIMGDGRVDLILDIAGIFDIALEV</sequence>
<accession>X1KL27</accession>
<reference evidence="4" key="1">
    <citation type="journal article" date="2014" name="Front. Microbiol.">
        <title>High frequency of phylogenetically diverse reductive dehalogenase-homologous genes in deep subseafloor sedimentary metagenomes.</title>
        <authorList>
            <person name="Kawai M."/>
            <person name="Futagami T."/>
            <person name="Toyoda A."/>
            <person name="Takaki Y."/>
            <person name="Nishi S."/>
            <person name="Hori S."/>
            <person name="Arai W."/>
            <person name="Tsubouchi T."/>
            <person name="Morono Y."/>
            <person name="Uchiyama I."/>
            <person name="Ito T."/>
            <person name="Fujiyama A."/>
            <person name="Inagaki F."/>
            <person name="Takami H."/>
        </authorList>
    </citation>
    <scope>NUCLEOTIDE SEQUENCE</scope>
    <source>
        <strain evidence="4">Expedition CK06-06</strain>
    </source>
</reference>